<feature type="compositionally biased region" description="Basic and acidic residues" evidence="1">
    <location>
        <begin position="69"/>
        <end position="78"/>
    </location>
</feature>
<evidence type="ECO:0000313" key="3">
    <source>
        <dbReference type="Proteomes" id="UP001142648"/>
    </source>
</evidence>
<evidence type="ECO:0000256" key="1">
    <source>
        <dbReference type="SAM" id="MobiDB-lite"/>
    </source>
</evidence>
<dbReference type="AlphaFoldDB" id="A0A9X2W2Q1"/>
<accession>A0A9X2W2Q1</accession>
<protein>
    <submittedName>
        <fullName evidence="2">Uncharacterized protein</fullName>
    </submittedName>
</protein>
<dbReference type="Proteomes" id="UP001142648">
    <property type="component" value="Unassembled WGS sequence"/>
</dbReference>
<feature type="compositionally biased region" description="Low complexity" evidence="1">
    <location>
        <begin position="1"/>
        <end position="24"/>
    </location>
</feature>
<evidence type="ECO:0000313" key="2">
    <source>
        <dbReference type="EMBL" id="MCT2560007.1"/>
    </source>
</evidence>
<dbReference type="EMBL" id="JAOAMV010000008">
    <property type="protein sequence ID" value="MCT2560007.1"/>
    <property type="molecule type" value="Genomic_DNA"/>
</dbReference>
<feature type="region of interest" description="Disordered" evidence="1">
    <location>
        <begin position="1"/>
        <end position="154"/>
    </location>
</feature>
<organism evidence="2 3">
    <name type="scientific">Tsuneonella litorea</name>
    <dbReference type="NCBI Taxonomy" id="2976475"/>
    <lineage>
        <taxon>Bacteria</taxon>
        <taxon>Pseudomonadati</taxon>
        <taxon>Pseudomonadota</taxon>
        <taxon>Alphaproteobacteria</taxon>
        <taxon>Sphingomonadales</taxon>
        <taxon>Erythrobacteraceae</taxon>
        <taxon>Tsuneonella</taxon>
    </lineage>
</organism>
<comment type="caution">
    <text evidence="2">The sequence shown here is derived from an EMBL/GenBank/DDBJ whole genome shotgun (WGS) entry which is preliminary data.</text>
</comment>
<feature type="compositionally biased region" description="Basic and acidic residues" evidence="1">
    <location>
        <begin position="114"/>
        <end position="134"/>
    </location>
</feature>
<gene>
    <name evidence="2" type="ORF">N0B51_13570</name>
</gene>
<proteinExistence type="predicted"/>
<name>A0A9X2W2Q1_9SPHN</name>
<keyword evidence="3" id="KW-1185">Reference proteome</keyword>
<reference evidence="2" key="1">
    <citation type="submission" date="2022-09" db="EMBL/GenBank/DDBJ databases">
        <title>The genome sequence of Tsuneonella sp. YG55.</title>
        <authorList>
            <person name="Liu Y."/>
        </authorList>
    </citation>
    <scope>NUCLEOTIDE SEQUENCE</scope>
    <source>
        <strain evidence="2">YG55</strain>
    </source>
</reference>
<dbReference type="RefSeq" id="WP_259963122.1">
    <property type="nucleotide sequence ID" value="NZ_JAOAMV010000008.1"/>
</dbReference>
<sequence>MNQQDDTTRQSQSQSQQQQSQRRTGGPFVDDTERAGGGLHPGSDRDDYGSPHGIEGTVGTQYEQAGDAASEHERERLEPGQVGAGEQPGDSGAPAGYGDRGQHEQGRSAGRGWPGREEQQGRIDPGSEHARQAEQGESDSQAGAGHPRGDWDVD</sequence>